<dbReference type="AlphaFoldDB" id="A0A3E0HE54"/>
<gene>
    <name evidence="2" type="ORF">C7448_11344</name>
</gene>
<feature type="coiled-coil region" evidence="1">
    <location>
        <begin position="204"/>
        <end position="231"/>
    </location>
</feature>
<evidence type="ECO:0000313" key="3">
    <source>
        <dbReference type="Proteomes" id="UP000256884"/>
    </source>
</evidence>
<accession>A0A3E0HE54</accession>
<dbReference type="RefSeq" id="WP_170137061.1">
    <property type="nucleotide sequence ID" value="NZ_QUNS01000013.1"/>
</dbReference>
<organism evidence="2 3">
    <name type="scientific">Tenacibaculum gallaicum</name>
    <dbReference type="NCBI Taxonomy" id="561505"/>
    <lineage>
        <taxon>Bacteria</taxon>
        <taxon>Pseudomonadati</taxon>
        <taxon>Bacteroidota</taxon>
        <taxon>Flavobacteriia</taxon>
        <taxon>Flavobacteriales</taxon>
        <taxon>Flavobacteriaceae</taxon>
        <taxon>Tenacibaculum</taxon>
    </lineage>
</organism>
<keyword evidence="1" id="KW-0175">Coiled coil</keyword>
<evidence type="ECO:0000256" key="1">
    <source>
        <dbReference type="SAM" id="Coils"/>
    </source>
</evidence>
<reference evidence="2 3" key="1">
    <citation type="submission" date="2018-08" db="EMBL/GenBank/DDBJ databases">
        <title>Genomic Encyclopedia of Type Strains, Phase IV (KMG-IV): sequencing the most valuable type-strain genomes for metagenomic binning, comparative biology and taxonomic classification.</title>
        <authorList>
            <person name="Goeker M."/>
        </authorList>
    </citation>
    <scope>NUCLEOTIDE SEQUENCE [LARGE SCALE GENOMIC DNA]</scope>
    <source>
        <strain evidence="2 3">DSM 18841</strain>
    </source>
</reference>
<name>A0A3E0HE54_9FLAO</name>
<protein>
    <recommendedName>
        <fullName evidence="4">Apea-like HEPN domain-containing protein</fullName>
    </recommendedName>
</protein>
<keyword evidence="3" id="KW-1185">Reference proteome</keyword>
<sequence length="302" mass="36212">MKYNIFKMKIDNEKLNNTLLKELKIIETTSHFLHTDLYPENQDREYGVAKYTFENFWDLKNEYEFITDAKISSSYPFFKDDIDKAKRENNNESSETTNILEQLYLNETFDYDLFGNMLSNWKEFKLEAIEVDRIDNNKKRIHYRGVQITEYPYFSETGVEVITLLVINGYKKNELFYKQLMAESKSLLNEEKYKLSYFLVYSSLENYVNKKLNSENEEERFEDKLKKLCKKNISNLNSHQIYSSIISEFKDYTTVRNDIAHGKKDLVITNKEVTMFFNYVLLLVIINETSIKTFKEIYEIYE</sequence>
<dbReference type="Proteomes" id="UP000256884">
    <property type="component" value="Unassembled WGS sequence"/>
</dbReference>
<comment type="caution">
    <text evidence="2">The sequence shown here is derived from an EMBL/GenBank/DDBJ whole genome shotgun (WGS) entry which is preliminary data.</text>
</comment>
<evidence type="ECO:0000313" key="2">
    <source>
        <dbReference type="EMBL" id="REH43443.1"/>
    </source>
</evidence>
<proteinExistence type="predicted"/>
<dbReference type="EMBL" id="QUNS01000013">
    <property type="protein sequence ID" value="REH43443.1"/>
    <property type="molecule type" value="Genomic_DNA"/>
</dbReference>
<evidence type="ECO:0008006" key="4">
    <source>
        <dbReference type="Google" id="ProtNLM"/>
    </source>
</evidence>